<sequence length="1062" mass="115914">MDRIRVRAEESTTSASRSRTSGEDEHSDNVATIDYRDIPPSPPIEAFLSARPDRPAHRSNPSTTSSGYLRAAEEIMGRIKSRVVSDSASGVDSSPGIGGRRGLSPSDDDNLQIAGATSSRSNNGKGKGRTGPSPRRMLRRLSASEEIQRAADEDSDGFSSSPPARPPSGLPLRRPTSAASSSNTANATNGAPLSWRPSGSGSGGGNANINADDLNRFVSTTTIATTTTMSTSFVKHPGPRTTGKGMRMIRPDEVQGIVSDRVGKMRYDRESMRWVRESSLGKVDEAGESRAGGSEESEDIFAAMESLREDQAHSHEAENREARGAGGSEQEIAWDRTSEPRAFDDESDHLTESDVGPQSPGRSPPPRPTVHHANSAPAVLTPGPAPSAPMPIRSALRTRTSLPTPGLTPGVKKRTGFHEDLTPAPGDREGTASAGKRSVSFSDGRKSGKIRDLDMGVAQRIRAPELEKGGGDGNLFDRSGGEVLEEMDELSLDEVTPSKPSRHPEQIREPATDISAFFRAQPADQHQPDVVQEDDDNDTIPARSFGRLARPRNPADATFLTECSFGVAHDALVKLITDVQPFEPYWEELRSIDLRGKGVDSVARLKEFLPKLEEIKLNENAISYLSGIPSSVRTLHVPSNRLTSLTSVNHLRNLQYLDISRNQLDSVSQLSCLVHLRELKADDNKISSLNGILDMDGLIRLSVKSNQLERLDLADAKWTRLEVLELADNTITAIKGLESLSSLRVLNMDDNDLTSLAPSRPLATLRELRVNNNDLYTLDLTDFPRLKTVYADENRLRTLHRSAGGVGRIEALSMRNQRCSGLHISARELESVKRLYISGNEIKPTFFPESPLYKLEYLEAVACRLSAWPARMVDRMPGLRVLNLNYNFLDHLDGLSGMTGLRRVTVVGNRLGGSATGGKVMRGLKGLTGLEEVDLRMNPSTLGFYLPVLSHPSSPEPGDTRVPSNSNGNGNKTAILLGRPNYTVLGASQTSRAGNDRLEDWMTRDREFRKTLPDEWYSRRLAYRGMIMGACTGLRMLDGLEVTDGEKRKAKELLRRSVAGVV</sequence>
<feature type="compositionally biased region" description="Basic and acidic residues" evidence="3">
    <location>
        <begin position="142"/>
        <end position="152"/>
    </location>
</feature>
<dbReference type="Proteomes" id="UP000279259">
    <property type="component" value="Unassembled WGS sequence"/>
</dbReference>
<feature type="domain" description="Disease resistance R13L4/SHOC-2-like LRR" evidence="4">
    <location>
        <begin position="634"/>
        <end position="885"/>
    </location>
</feature>
<proteinExistence type="predicted"/>
<feature type="compositionally biased region" description="Basic and acidic residues" evidence="3">
    <location>
        <begin position="416"/>
        <end position="430"/>
    </location>
</feature>
<feature type="compositionally biased region" description="Basic and acidic residues" evidence="3">
    <location>
        <begin position="443"/>
        <end position="454"/>
    </location>
</feature>
<feature type="compositionally biased region" description="Polar residues" evidence="3">
    <location>
        <begin position="115"/>
        <end position="124"/>
    </location>
</feature>
<feature type="region of interest" description="Disordered" evidence="3">
    <location>
        <begin position="1"/>
        <end position="211"/>
    </location>
</feature>
<dbReference type="SMART" id="SM00364">
    <property type="entry name" value="LRR_BAC"/>
    <property type="match status" value="6"/>
</dbReference>
<dbReference type="AlphaFoldDB" id="A0A427XL01"/>
<evidence type="ECO:0000313" key="5">
    <source>
        <dbReference type="EMBL" id="RSH79561.1"/>
    </source>
</evidence>
<keyword evidence="6" id="KW-1185">Reference proteome</keyword>
<feature type="compositionally biased region" description="Basic and acidic residues" evidence="3">
    <location>
        <begin position="309"/>
        <end position="323"/>
    </location>
</feature>
<comment type="caution">
    <text evidence="5">The sequence shown here is derived from an EMBL/GenBank/DDBJ whole genome shotgun (WGS) entry which is preliminary data.</text>
</comment>
<dbReference type="PROSITE" id="PS51450">
    <property type="entry name" value="LRR"/>
    <property type="match status" value="4"/>
</dbReference>
<dbReference type="STRING" id="1890683.A0A427XL01"/>
<dbReference type="Pfam" id="PF23598">
    <property type="entry name" value="LRR_14"/>
    <property type="match status" value="1"/>
</dbReference>
<protein>
    <recommendedName>
        <fullName evidence="4">Disease resistance R13L4/SHOC-2-like LRR domain-containing protein</fullName>
    </recommendedName>
</protein>
<evidence type="ECO:0000313" key="6">
    <source>
        <dbReference type="Proteomes" id="UP000279259"/>
    </source>
</evidence>
<dbReference type="SMART" id="SM00369">
    <property type="entry name" value="LRR_TYP"/>
    <property type="match status" value="7"/>
</dbReference>
<dbReference type="SMART" id="SM00365">
    <property type="entry name" value="LRR_SD22"/>
    <property type="match status" value="6"/>
</dbReference>
<evidence type="ECO:0000256" key="2">
    <source>
        <dbReference type="ARBA" id="ARBA00022737"/>
    </source>
</evidence>
<accession>A0A427XL01</accession>
<feature type="compositionally biased region" description="Basic and acidic residues" evidence="3">
    <location>
        <begin position="1"/>
        <end position="10"/>
    </location>
</feature>
<keyword evidence="1" id="KW-0433">Leucine-rich repeat</keyword>
<feature type="region of interest" description="Disordered" evidence="3">
    <location>
        <begin position="309"/>
        <end position="456"/>
    </location>
</feature>
<feature type="compositionally biased region" description="Low complexity" evidence="3">
    <location>
        <begin position="176"/>
        <end position="189"/>
    </location>
</feature>
<organism evidence="5 6">
    <name type="scientific">Saitozyma podzolica</name>
    <dbReference type="NCBI Taxonomy" id="1890683"/>
    <lineage>
        <taxon>Eukaryota</taxon>
        <taxon>Fungi</taxon>
        <taxon>Dikarya</taxon>
        <taxon>Basidiomycota</taxon>
        <taxon>Agaricomycotina</taxon>
        <taxon>Tremellomycetes</taxon>
        <taxon>Tremellales</taxon>
        <taxon>Trimorphomycetaceae</taxon>
        <taxon>Saitozyma</taxon>
    </lineage>
</organism>
<dbReference type="PANTHER" id="PTHR47566:SF1">
    <property type="entry name" value="PROTEIN NUD1"/>
    <property type="match status" value="1"/>
</dbReference>
<dbReference type="InterPro" id="IPR003591">
    <property type="entry name" value="Leu-rich_rpt_typical-subtyp"/>
</dbReference>
<dbReference type="InterPro" id="IPR052574">
    <property type="entry name" value="CDIRP"/>
</dbReference>
<dbReference type="OrthoDB" id="7451790at2759"/>
<gene>
    <name evidence="5" type="ORF">EHS25_007963</name>
</gene>
<dbReference type="PANTHER" id="PTHR47566">
    <property type="match status" value="1"/>
</dbReference>
<dbReference type="GO" id="GO:0031028">
    <property type="term" value="P:septation initiation signaling"/>
    <property type="evidence" value="ECO:0007669"/>
    <property type="project" value="TreeGrafter"/>
</dbReference>
<evidence type="ECO:0000256" key="3">
    <source>
        <dbReference type="SAM" id="MobiDB-lite"/>
    </source>
</evidence>
<feature type="compositionally biased region" description="Low complexity" evidence="3">
    <location>
        <begin position="82"/>
        <end position="94"/>
    </location>
</feature>
<dbReference type="Gene3D" id="3.80.10.10">
    <property type="entry name" value="Ribonuclease Inhibitor"/>
    <property type="match status" value="2"/>
</dbReference>
<dbReference type="EMBL" id="RSCD01000042">
    <property type="protein sequence ID" value="RSH79561.1"/>
    <property type="molecule type" value="Genomic_DNA"/>
</dbReference>
<keyword evidence="2" id="KW-0677">Repeat</keyword>
<feature type="region of interest" description="Disordered" evidence="3">
    <location>
        <begin position="278"/>
        <end position="297"/>
    </location>
</feature>
<reference evidence="5 6" key="1">
    <citation type="submission" date="2018-11" db="EMBL/GenBank/DDBJ databases">
        <title>Genome sequence of Saitozyma podzolica DSM 27192.</title>
        <authorList>
            <person name="Aliyu H."/>
            <person name="Gorte O."/>
            <person name="Ochsenreither K."/>
        </authorList>
    </citation>
    <scope>NUCLEOTIDE SEQUENCE [LARGE SCALE GENOMIC DNA]</scope>
    <source>
        <strain evidence="5 6">DSM 27192</strain>
    </source>
</reference>
<dbReference type="InterPro" id="IPR001611">
    <property type="entry name" value="Leu-rich_rpt"/>
</dbReference>
<dbReference type="SUPFAM" id="SSF52058">
    <property type="entry name" value="L domain-like"/>
    <property type="match status" value="1"/>
</dbReference>
<feature type="compositionally biased region" description="Basic and acidic residues" evidence="3">
    <location>
        <begin position="333"/>
        <end position="352"/>
    </location>
</feature>
<dbReference type="GO" id="GO:0035591">
    <property type="term" value="F:signaling adaptor activity"/>
    <property type="evidence" value="ECO:0007669"/>
    <property type="project" value="TreeGrafter"/>
</dbReference>
<evidence type="ECO:0000259" key="4">
    <source>
        <dbReference type="Pfam" id="PF23598"/>
    </source>
</evidence>
<dbReference type="InterPro" id="IPR055414">
    <property type="entry name" value="LRR_R13L4/SHOC2-like"/>
</dbReference>
<dbReference type="GO" id="GO:0061499">
    <property type="term" value="C:outer plaque of mitotic spindle pole body"/>
    <property type="evidence" value="ECO:0007669"/>
    <property type="project" value="TreeGrafter"/>
</dbReference>
<evidence type="ECO:0000256" key="1">
    <source>
        <dbReference type="ARBA" id="ARBA00022614"/>
    </source>
</evidence>
<dbReference type="GO" id="GO:1902412">
    <property type="term" value="P:regulation of mitotic cytokinesis"/>
    <property type="evidence" value="ECO:0007669"/>
    <property type="project" value="TreeGrafter"/>
</dbReference>
<name>A0A427XL01_9TREE</name>
<dbReference type="InterPro" id="IPR032675">
    <property type="entry name" value="LRR_dom_sf"/>
</dbReference>